<proteinExistence type="predicted"/>
<evidence type="ECO:0000313" key="1">
    <source>
        <dbReference type="EMBL" id="GME37977.1"/>
    </source>
</evidence>
<dbReference type="EMBL" id="BSXG01000346">
    <property type="protein sequence ID" value="GME37977.1"/>
    <property type="molecule type" value="Genomic_DNA"/>
</dbReference>
<dbReference type="Proteomes" id="UP001165186">
    <property type="component" value="Unassembled WGS sequence"/>
</dbReference>
<sequence length="320" mass="35809">MYGSYYAVTARAVLAAVYYSLKMYVGSAFVVNMLHAVFGSSFTSIPNRLPETLGFTTQQMLAFFLFWLLHVPFVFFRPNQLKWLFTVKMVIMTVAMTGLFIFSMINTKGNLGNGVIEPNVPVSSTAWLYLYAINSVLGAHSTLTANQPDYSRWCAKRWASIWTQLIFWPVSVTIATTFGILSTASINNAWGLELWNQWDLLTAILDRYPTSAVRFAVFLCAASWAILVLGTNIAANMIPLGSDLAMLLPRYMNMTRGQVVGLLLSWVVCPWYIYSSAAVFTKFLSGYGLFMGGITGVMVADYMLDSVEILGLMYQRLRES</sequence>
<name>A0ACB5SFA5_9PEZI</name>
<comment type="caution">
    <text evidence="1">The sequence shown here is derived from an EMBL/GenBank/DDBJ whole genome shotgun (WGS) entry which is preliminary data.</text>
</comment>
<accession>A0ACB5SFA5</accession>
<protein>
    <submittedName>
        <fullName evidence="1">Allantoin permease</fullName>
    </submittedName>
</protein>
<evidence type="ECO:0000313" key="2">
    <source>
        <dbReference type="Proteomes" id="UP001165186"/>
    </source>
</evidence>
<gene>
    <name evidence="1" type="primary">g11841</name>
    <name evidence="1" type="ORF">NpPPO83_00011841</name>
</gene>
<keyword evidence="2" id="KW-1185">Reference proteome</keyword>
<organism evidence="1 2">
    <name type="scientific">Neofusicoccum parvum</name>
    <dbReference type="NCBI Taxonomy" id="310453"/>
    <lineage>
        <taxon>Eukaryota</taxon>
        <taxon>Fungi</taxon>
        <taxon>Dikarya</taxon>
        <taxon>Ascomycota</taxon>
        <taxon>Pezizomycotina</taxon>
        <taxon>Dothideomycetes</taxon>
        <taxon>Dothideomycetes incertae sedis</taxon>
        <taxon>Botryosphaeriales</taxon>
        <taxon>Botryosphaeriaceae</taxon>
        <taxon>Neofusicoccum</taxon>
    </lineage>
</organism>
<reference evidence="1" key="1">
    <citation type="submission" date="2024-09" db="EMBL/GenBank/DDBJ databases">
        <title>Draft Genome Sequences of Neofusicoccum parvum.</title>
        <authorList>
            <person name="Ashida A."/>
            <person name="Camagna M."/>
            <person name="Tanaka A."/>
            <person name="Takemoto D."/>
        </authorList>
    </citation>
    <scope>NUCLEOTIDE SEQUENCE</scope>
    <source>
        <strain evidence="1">PPO83</strain>
    </source>
</reference>